<name>A0AAV4VGC3_CAEEX</name>
<dbReference type="EMBL" id="BPLR01014523">
    <property type="protein sequence ID" value="GIY69347.1"/>
    <property type="molecule type" value="Genomic_DNA"/>
</dbReference>
<feature type="region of interest" description="Disordered" evidence="1">
    <location>
        <begin position="22"/>
        <end position="93"/>
    </location>
</feature>
<proteinExistence type="predicted"/>
<dbReference type="Proteomes" id="UP001054945">
    <property type="component" value="Unassembled WGS sequence"/>
</dbReference>
<organism evidence="2 3">
    <name type="scientific">Caerostris extrusa</name>
    <name type="common">Bark spider</name>
    <name type="synonym">Caerostris bankana</name>
    <dbReference type="NCBI Taxonomy" id="172846"/>
    <lineage>
        <taxon>Eukaryota</taxon>
        <taxon>Metazoa</taxon>
        <taxon>Ecdysozoa</taxon>
        <taxon>Arthropoda</taxon>
        <taxon>Chelicerata</taxon>
        <taxon>Arachnida</taxon>
        <taxon>Araneae</taxon>
        <taxon>Araneomorphae</taxon>
        <taxon>Entelegynae</taxon>
        <taxon>Araneoidea</taxon>
        <taxon>Araneidae</taxon>
        <taxon>Caerostris</taxon>
    </lineage>
</organism>
<comment type="caution">
    <text evidence="2">The sequence shown here is derived from an EMBL/GenBank/DDBJ whole genome shotgun (WGS) entry which is preliminary data.</text>
</comment>
<protein>
    <submittedName>
        <fullName evidence="2">Uncharacterized protein</fullName>
    </submittedName>
</protein>
<feature type="compositionally biased region" description="Polar residues" evidence="1">
    <location>
        <begin position="22"/>
        <end position="37"/>
    </location>
</feature>
<accession>A0AAV4VGC3</accession>
<gene>
    <name evidence="2" type="ORF">CEXT_402371</name>
</gene>
<keyword evidence="3" id="KW-1185">Reference proteome</keyword>
<evidence type="ECO:0000313" key="3">
    <source>
        <dbReference type="Proteomes" id="UP001054945"/>
    </source>
</evidence>
<evidence type="ECO:0000256" key="1">
    <source>
        <dbReference type="SAM" id="MobiDB-lite"/>
    </source>
</evidence>
<feature type="compositionally biased region" description="Low complexity" evidence="1">
    <location>
        <begin position="76"/>
        <end position="86"/>
    </location>
</feature>
<sequence length="102" mass="11050">MTDSNYWANNARYGKLLKTFTASKPPTKNSASSANLISPSISDSDSHSQQIPTKAKVEPIPKVHLPSITPERTTISESDSASLSSDGSHDGVQDHVFYIVFD</sequence>
<reference evidence="2 3" key="1">
    <citation type="submission" date="2021-06" db="EMBL/GenBank/DDBJ databases">
        <title>Caerostris extrusa draft genome.</title>
        <authorList>
            <person name="Kono N."/>
            <person name="Arakawa K."/>
        </authorList>
    </citation>
    <scope>NUCLEOTIDE SEQUENCE [LARGE SCALE GENOMIC DNA]</scope>
</reference>
<dbReference type="AlphaFoldDB" id="A0AAV4VGC3"/>
<evidence type="ECO:0000313" key="2">
    <source>
        <dbReference type="EMBL" id="GIY69347.1"/>
    </source>
</evidence>
<feature type="compositionally biased region" description="Low complexity" evidence="1">
    <location>
        <begin position="38"/>
        <end position="52"/>
    </location>
</feature>